<dbReference type="Pfam" id="PF13406">
    <property type="entry name" value="SLT_2"/>
    <property type="match status" value="1"/>
</dbReference>
<accession>A0ABU7U213</accession>
<dbReference type="Gene3D" id="1.10.8.350">
    <property type="entry name" value="Bacterial muramidase"/>
    <property type="match status" value="1"/>
</dbReference>
<dbReference type="InterPro" id="IPR043426">
    <property type="entry name" value="MltB-like"/>
</dbReference>
<feature type="domain" description="Transglycosylase SLT" evidence="2">
    <location>
        <begin position="33"/>
        <end position="286"/>
    </location>
</feature>
<dbReference type="PANTHER" id="PTHR30163:SF8">
    <property type="entry name" value="LYTIC MUREIN TRANSGLYCOSYLASE"/>
    <property type="match status" value="1"/>
</dbReference>
<feature type="signal peptide" evidence="1">
    <location>
        <begin position="1"/>
        <end position="21"/>
    </location>
</feature>
<dbReference type="Proteomes" id="UP001312908">
    <property type="component" value="Unassembled WGS sequence"/>
</dbReference>
<reference evidence="3 4" key="1">
    <citation type="submission" date="2023-10" db="EMBL/GenBank/DDBJ databases">
        <title>Sorlinia euscelidii gen. nov., sp. nov., an acetic acid bacteria isolated from the gut of Euscelidius variegatus emitter.</title>
        <authorList>
            <person name="Michoud G."/>
            <person name="Marasco R."/>
            <person name="Seferji K."/>
            <person name="Gonella E."/>
            <person name="Garuglieri E."/>
            <person name="Alma A."/>
            <person name="Mapelli F."/>
            <person name="Borin S."/>
            <person name="Daffonchio D."/>
            <person name="Crotti E."/>
        </authorList>
    </citation>
    <scope>NUCLEOTIDE SEQUENCE [LARGE SCALE GENOMIC DNA]</scope>
    <source>
        <strain evidence="3 4">EV16P</strain>
    </source>
</reference>
<evidence type="ECO:0000259" key="2">
    <source>
        <dbReference type="Pfam" id="PF13406"/>
    </source>
</evidence>
<protein>
    <recommendedName>
        <fullName evidence="2">Transglycosylase SLT domain-containing protein</fullName>
    </recommendedName>
</protein>
<evidence type="ECO:0000256" key="1">
    <source>
        <dbReference type="SAM" id="SignalP"/>
    </source>
</evidence>
<name>A0ABU7U213_9PROT</name>
<dbReference type="Gene3D" id="1.10.530.10">
    <property type="match status" value="1"/>
</dbReference>
<comment type="caution">
    <text evidence="3">The sequence shown here is derived from an EMBL/GenBank/DDBJ whole genome shotgun (WGS) entry which is preliminary data.</text>
</comment>
<feature type="chain" id="PRO_5047338551" description="Transglycosylase SLT domain-containing protein" evidence="1">
    <location>
        <begin position="22"/>
        <end position="291"/>
    </location>
</feature>
<dbReference type="InterPro" id="IPR011970">
    <property type="entry name" value="MltB_2"/>
</dbReference>
<dbReference type="PANTHER" id="PTHR30163">
    <property type="entry name" value="MEMBRANE-BOUND LYTIC MUREIN TRANSGLYCOSYLASE B"/>
    <property type="match status" value="1"/>
</dbReference>
<keyword evidence="4" id="KW-1185">Reference proteome</keyword>
<organism evidence="3 4">
    <name type="scientific">Sorlinia euscelidii</name>
    <dbReference type="NCBI Taxonomy" id="3081148"/>
    <lineage>
        <taxon>Bacteria</taxon>
        <taxon>Pseudomonadati</taxon>
        <taxon>Pseudomonadota</taxon>
        <taxon>Alphaproteobacteria</taxon>
        <taxon>Acetobacterales</taxon>
        <taxon>Acetobacteraceae</taxon>
        <taxon>Sorlinia</taxon>
    </lineage>
</organism>
<dbReference type="EMBL" id="JAWJZY010000003">
    <property type="protein sequence ID" value="MEE8658914.1"/>
    <property type="molecule type" value="Genomic_DNA"/>
</dbReference>
<proteinExistence type="predicted"/>
<dbReference type="SUPFAM" id="SSF53955">
    <property type="entry name" value="Lysozyme-like"/>
    <property type="match status" value="1"/>
</dbReference>
<dbReference type="NCBIfam" id="TIGR02283">
    <property type="entry name" value="MltB_2"/>
    <property type="match status" value="1"/>
</dbReference>
<evidence type="ECO:0000313" key="3">
    <source>
        <dbReference type="EMBL" id="MEE8658914.1"/>
    </source>
</evidence>
<dbReference type="InterPro" id="IPR031304">
    <property type="entry name" value="SLT_2"/>
</dbReference>
<dbReference type="CDD" id="cd13399">
    <property type="entry name" value="Slt35-like"/>
    <property type="match status" value="1"/>
</dbReference>
<dbReference type="InterPro" id="IPR023346">
    <property type="entry name" value="Lysozyme-like_dom_sf"/>
</dbReference>
<gene>
    <name evidence="3" type="ORF">DOFOFD_07805</name>
</gene>
<evidence type="ECO:0000313" key="4">
    <source>
        <dbReference type="Proteomes" id="UP001312908"/>
    </source>
</evidence>
<keyword evidence="1" id="KW-0732">Signal</keyword>
<sequence>MLDRRLMLTGSLAALSTRAHAAKLSGRASPAYQAFLNNVKSAARAEAIRDNVINDAFSGLKAPNRRVIALDRRQPEGTLTWQAYKNLVLTQDTLERARINMVSQRDILKPVSDKYDVDPAIIIAIWGLESSFGRKMGKFNIFDALATLAYEGRRRRFFRAELIQALHILDREGFHAADMSGSYAGAMGQPQFMPSAYLRFAADGDGDGVPDIWHSRADVFASIAKFLHHFGWQRGRRWGYAVTMTKPLPVGQLGRRHRATNQQWSRAGVIGADGAALPRIQISARLFRRER</sequence>